<organism evidence="4 5">
    <name type="scientific">Candidatus Falkowbacteria bacterium RIFOXYD2_FULL_34_120</name>
    <dbReference type="NCBI Taxonomy" id="1798007"/>
    <lineage>
        <taxon>Bacteria</taxon>
        <taxon>Candidatus Falkowiibacteriota</taxon>
    </lineage>
</organism>
<sequence>MNLDKLKYFFRDKIFRNSKIWFLMGIMFFIASIFLVVLLSINLAKIRYQKKQILEVKRVEETQGEDEEIKIRRSLDGVYVSIGEENNYPVAVMIDNHPGARPQSSLARANLVYEAEAEGGITRYLAIYADLNDLKEIGPIRSARPYFIDLARETSALYVHVGGSAGALAMLAQNKIPDMNEFYNGKYFWRDTDRTAPHNIYTSQANLEKYLQSENLQNGKYLSWKYKDDLSGEERSDVGGIKIGYRSGFTVSWQYDKQNNNYLRYLNSRVHTDRDGHSVAAKNILVQVVPAEEIDKDLRLKMEIVGTGKAVACLDGECQNAYWRKKTTTTRTRFYIDSEYVEEIELNGGTTWVEIVRPEIIIEY</sequence>
<name>A0A1F5TNE6_9BACT</name>
<keyword evidence="1" id="KW-0812">Transmembrane</keyword>
<dbReference type="InterPro" id="IPR035328">
    <property type="entry name" value="DUF3048_C"/>
</dbReference>
<comment type="caution">
    <text evidence="4">The sequence shown here is derived from an EMBL/GenBank/DDBJ whole genome shotgun (WGS) entry which is preliminary data.</text>
</comment>
<dbReference type="Gene3D" id="3.50.90.10">
    <property type="entry name" value="YerB-like"/>
    <property type="match status" value="1"/>
</dbReference>
<evidence type="ECO:0000256" key="1">
    <source>
        <dbReference type="SAM" id="Phobius"/>
    </source>
</evidence>
<evidence type="ECO:0000313" key="4">
    <source>
        <dbReference type="EMBL" id="OGF40377.1"/>
    </source>
</evidence>
<evidence type="ECO:0000259" key="3">
    <source>
        <dbReference type="Pfam" id="PF17479"/>
    </source>
</evidence>
<keyword evidence="1" id="KW-0472">Membrane</keyword>
<dbReference type="InterPro" id="IPR021416">
    <property type="entry name" value="DUF3048_N"/>
</dbReference>
<feature type="domain" description="DUF3048" evidence="2">
    <location>
        <begin position="84"/>
        <end position="215"/>
    </location>
</feature>
<feature type="transmembrane region" description="Helical" evidence="1">
    <location>
        <begin position="20"/>
        <end position="44"/>
    </location>
</feature>
<evidence type="ECO:0008006" key="6">
    <source>
        <dbReference type="Google" id="ProtNLM"/>
    </source>
</evidence>
<gene>
    <name evidence="4" type="ORF">A2531_00150</name>
</gene>
<dbReference type="EMBL" id="MFGO01000030">
    <property type="protein sequence ID" value="OGF40377.1"/>
    <property type="molecule type" value="Genomic_DNA"/>
</dbReference>
<dbReference type="SUPFAM" id="SSF159774">
    <property type="entry name" value="YerB-like"/>
    <property type="match status" value="1"/>
</dbReference>
<feature type="domain" description="DUF3048" evidence="3">
    <location>
        <begin position="242"/>
        <end position="353"/>
    </location>
</feature>
<dbReference type="InterPro" id="IPR023158">
    <property type="entry name" value="YerB-like_sf"/>
</dbReference>
<proteinExistence type="predicted"/>
<protein>
    <recommendedName>
        <fullName evidence="6">DUF3048 domain-containing protein</fullName>
    </recommendedName>
</protein>
<keyword evidence="1" id="KW-1133">Transmembrane helix</keyword>
<dbReference type="AlphaFoldDB" id="A0A1F5TNE6"/>
<evidence type="ECO:0000313" key="5">
    <source>
        <dbReference type="Proteomes" id="UP000177579"/>
    </source>
</evidence>
<accession>A0A1F5TNE6</accession>
<dbReference type="Proteomes" id="UP000177579">
    <property type="component" value="Unassembled WGS sequence"/>
</dbReference>
<dbReference type="Pfam" id="PF17479">
    <property type="entry name" value="DUF3048_C"/>
    <property type="match status" value="1"/>
</dbReference>
<evidence type="ECO:0000259" key="2">
    <source>
        <dbReference type="Pfam" id="PF11258"/>
    </source>
</evidence>
<dbReference type="Pfam" id="PF11258">
    <property type="entry name" value="DUF3048"/>
    <property type="match status" value="1"/>
</dbReference>
<reference evidence="4 5" key="1">
    <citation type="journal article" date="2016" name="Nat. Commun.">
        <title>Thousands of microbial genomes shed light on interconnected biogeochemical processes in an aquifer system.</title>
        <authorList>
            <person name="Anantharaman K."/>
            <person name="Brown C.T."/>
            <person name="Hug L.A."/>
            <person name="Sharon I."/>
            <person name="Castelle C.J."/>
            <person name="Probst A.J."/>
            <person name="Thomas B.C."/>
            <person name="Singh A."/>
            <person name="Wilkins M.J."/>
            <person name="Karaoz U."/>
            <person name="Brodie E.L."/>
            <person name="Williams K.H."/>
            <person name="Hubbard S.S."/>
            <person name="Banfield J.F."/>
        </authorList>
    </citation>
    <scope>NUCLEOTIDE SEQUENCE [LARGE SCALE GENOMIC DNA]</scope>
</reference>